<comment type="subcellular location">
    <subcellularLocation>
        <location evidence="1 8">Cell membrane</location>
        <topology evidence="1 8">Multi-pass membrane protein</topology>
    </subcellularLocation>
</comment>
<organism evidence="9">
    <name type="scientific">Methyloraptor flagellatus</name>
    <dbReference type="NCBI Taxonomy" id="3162530"/>
    <lineage>
        <taxon>Bacteria</taxon>
        <taxon>Pseudomonadati</taxon>
        <taxon>Pseudomonadota</taxon>
        <taxon>Alphaproteobacteria</taxon>
        <taxon>Hyphomicrobiales</taxon>
        <taxon>Ancalomicrobiaceae</taxon>
        <taxon>Methyloraptor</taxon>
    </lineage>
</organism>
<proteinExistence type="inferred from homology"/>
<evidence type="ECO:0000256" key="2">
    <source>
        <dbReference type="ARBA" id="ARBA00009142"/>
    </source>
</evidence>
<evidence type="ECO:0000256" key="7">
    <source>
        <dbReference type="ARBA" id="ARBA00023136"/>
    </source>
</evidence>
<keyword evidence="3" id="KW-0813">Transport</keyword>
<keyword evidence="6 8" id="KW-1133">Transmembrane helix</keyword>
<evidence type="ECO:0000256" key="4">
    <source>
        <dbReference type="ARBA" id="ARBA00022475"/>
    </source>
</evidence>
<dbReference type="Pfam" id="PF01925">
    <property type="entry name" value="TauE"/>
    <property type="match status" value="1"/>
</dbReference>
<dbReference type="InterPro" id="IPR052017">
    <property type="entry name" value="TSUP"/>
</dbReference>
<name>A0AAU7X5V2_9HYPH</name>
<dbReference type="RefSeq" id="WP_407048257.1">
    <property type="nucleotide sequence ID" value="NZ_CP158568.1"/>
</dbReference>
<feature type="transmembrane region" description="Helical" evidence="8">
    <location>
        <begin position="231"/>
        <end position="251"/>
    </location>
</feature>
<evidence type="ECO:0000313" key="9">
    <source>
        <dbReference type="EMBL" id="XBY43155.1"/>
    </source>
</evidence>
<feature type="transmembrane region" description="Helical" evidence="8">
    <location>
        <begin position="46"/>
        <end position="63"/>
    </location>
</feature>
<evidence type="ECO:0000256" key="6">
    <source>
        <dbReference type="ARBA" id="ARBA00022989"/>
    </source>
</evidence>
<evidence type="ECO:0000256" key="8">
    <source>
        <dbReference type="RuleBase" id="RU363041"/>
    </source>
</evidence>
<evidence type="ECO:0000256" key="1">
    <source>
        <dbReference type="ARBA" id="ARBA00004651"/>
    </source>
</evidence>
<feature type="transmembrane region" description="Helical" evidence="8">
    <location>
        <begin position="12"/>
        <end position="40"/>
    </location>
</feature>
<dbReference type="GO" id="GO:0005886">
    <property type="term" value="C:plasma membrane"/>
    <property type="evidence" value="ECO:0007669"/>
    <property type="project" value="UniProtKB-SubCell"/>
</dbReference>
<evidence type="ECO:0000256" key="3">
    <source>
        <dbReference type="ARBA" id="ARBA00022448"/>
    </source>
</evidence>
<keyword evidence="5 8" id="KW-0812">Transmembrane</keyword>
<keyword evidence="4 8" id="KW-1003">Cell membrane</keyword>
<protein>
    <recommendedName>
        <fullName evidence="8">Probable membrane transporter protein</fullName>
    </recommendedName>
</protein>
<accession>A0AAU7X5V2</accession>
<sequence length="256" mass="26494">MAPLLDPITIAIILGAAAAGFVQGLSGFAFAMVSSAIWVWVLPPQLSSPLVVFGSLVGQILAIPATRKGFSARRAAPLVVGGLLGVPIGVAILPHVEPAWFKAGLGLLLVVYCPAMLFSTRLPHLKISGPAGDGAVGFLGGVLGGIGGITGVLPTLWCTLNGWDKVTQRSVLQAFNLTMHATTLTLYLVAGRITWTSASMFPIVLPAMLVPTLIGLRLYARISEMAFRRVVLGLLFLTGIALLVAAAPVLVGKLGG</sequence>
<keyword evidence="7 8" id="KW-0472">Membrane</keyword>
<feature type="transmembrane region" description="Helical" evidence="8">
    <location>
        <begin position="201"/>
        <end position="219"/>
    </location>
</feature>
<feature type="transmembrane region" description="Helical" evidence="8">
    <location>
        <begin position="75"/>
        <end position="93"/>
    </location>
</feature>
<feature type="transmembrane region" description="Helical" evidence="8">
    <location>
        <begin position="99"/>
        <end position="118"/>
    </location>
</feature>
<gene>
    <name evidence="9" type="ORF">ABS361_13710</name>
</gene>
<comment type="similarity">
    <text evidence="2 8">Belongs to the 4-toluene sulfonate uptake permease (TSUP) (TC 2.A.102) family.</text>
</comment>
<dbReference type="KEGG" id="mflg:ABS361_13710"/>
<dbReference type="InterPro" id="IPR002781">
    <property type="entry name" value="TM_pro_TauE-like"/>
</dbReference>
<feature type="transmembrane region" description="Helical" evidence="8">
    <location>
        <begin position="174"/>
        <end position="195"/>
    </location>
</feature>
<evidence type="ECO:0000256" key="5">
    <source>
        <dbReference type="ARBA" id="ARBA00022692"/>
    </source>
</evidence>
<reference evidence="9" key="1">
    <citation type="submission" date="2024-06" db="EMBL/GenBank/DDBJ databases">
        <title>Methylostella associata gen. nov., sp. nov., a novel Ancalomicrobiaceae-affiliated facultatively methylotrophic bacteria that feed on methanotrophs of the genus Methylococcus.</title>
        <authorList>
            <person name="Saltykova V."/>
            <person name="Danilova O.V."/>
            <person name="Oshkin I.Y."/>
            <person name="Belova S.E."/>
            <person name="Pimenov N.V."/>
            <person name="Dedysh S.N."/>
        </authorList>
    </citation>
    <scope>NUCLEOTIDE SEQUENCE</scope>
    <source>
        <strain evidence="9">S20</strain>
    </source>
</reference>
<dbReference type="PANTHER" id="PTHR30269:SF37">
    <property type="entry name" value="MEMBRANE TRANSPORTER PROTEIN"/>
    <property type="match status" value="1"/>
</dbReference>
<dbReference type="PANTHER" id="PTHR30269">
    <property type="entry name" value="TRANSMEMBRANE PROTEIN YFCA"/>
    <property type="match status" value="1"/>
</dbReference>
<dbReference type="EMBL" id="CP158568">
    <property type="protein sequence ID" value="XBY43155.1"/>
    <property type="molecule type" value="Genomic_DNA"/>
</dbReference>
<dbReference type="AlphaFoldDB" id="A0AAU7X5V2"/>